<name>A0A0M9GLI3_9HYPH</name>
<organism evidence="1 2">
    <name type="scientific">Ahrensia marina</name>
    <dbReference type="NCBI Taxonomy" id="1514904"/>
    <lineage>
        <taxon>Bacteria</taxon>
        <taxon>Pseudomonadati</taxon>
        <taxon>Pseudomonadota</taxon>
        <taxon>Alphaproteobacteria</taxon>
        <taxon>Hyphomicrobiales</taxon>
        <taxon>Ahrensiaceae</taxon>
        <taxon>Ahrensia</taxon>
    </lineage>
</organism>
<protein>
    <submittedName>
        <fullName evidence="1">Uncharacterized protein</fullName>
    </submittedName>
</protein>
<dbReference type="STRING" id="1514904.SU32_13145"/>
<comment type="caution">
    <text evidence="1">The sequence shown here is derived from an EMBL/GenBank/DDBJ whole genome shotgun (WGS) entry which is preliminary data.</text>
</comment>
<evidence type="ECO:0000313" key="2">
    <source>
        <dbReference type="Proteomes" id="UP000038011"/>
    </source>
</evidence>
<sequence length="68" mass="7270">MILCISELEPSGAYWSKNSKLSSLKQAGLTLGIKCYSGGIAAAYTFQSMIIMPCPEDGGRGANNLRQK</sequence>
<accession>A0A0M9GLI3</accession>
<evidence type="ECO:0000313" key="1">
    <source>
        <dbReference type="EMBL" id="KPB00580.1"/>
    </source>
</evidence>
<keyword evidence="2" id="KW-1185">Reference proteome</keyword>
<reference evidence="1 2" key="1">
    <citation type="submission" date="2015-01" db="EMBL/GenBank/DDBJ databases">
        <title>Ahrensia donghaiensis sp. nov., a novel dimethylsulphoniopropionate-cleavage bacterium isolated from seawater and emended descriptions of the genus Ahrensia and Ahrensia kielensis.</title>
        <authorList>
            <person name="Liu J."/>
        </authorList>
    </citation>
    <scope>NUCLEOTIDE SEQUENCE [LARGE SCALE GENOMIC DNA]</scope>
    <source>
        <strain evidence="1 2">LZD062</strain>
    </source>
</reference>
<proteinExistence type="predicted"/>
<dbReference type="EMBL" id="JXMU01000019">
    <property type="protein sequence ID" value="KPB00580.1"/>
    <property type="molecule type" value="Genomic_DNA"/>
</dbReference>
<dbReference type="AlphaFoldDB" id="A0A0M9GLI3"/>
<dbReference type="PATRIC" id="fig|1514904.3.peg.1484"/>
<gene>
    <name evidence="1" type="ORF">SU32_13145</name>
</gene>
<dbReference type="Proteomes" id="UP000038011">
    <property type="component" value="Unassembled WGS sequence"/>
</dbReference>